<accession>A0ABQ5RNW4</accession>
<organism evidence="2 3">
    <name type="scientific">Volvox africanus</name>
    <dbReference type="NCBI Taxonomy" id="51714"/>
    <lineage>
        <taxon>Eukaryota</taxon>
        <taxon>Viridiplantae</taxon>
        <taxon>Chlorophyta</taxon>
        <taxon>core chlorophytes</taxon>
        <taxon>Chlorophyceae</taxon>
        <taxon>CS clade</taxon>
        <taxon>Chlamydomonadales</taxon>
        <taxon>Volvocaceae</taxon>
        <taxon>Volvox</taxon>
    </lineage>
</organism>
<name>A0ABQ5RNW4_9CHLO</name>
<evidence type="ECO:0000313" key="2">
    <source>
        <dbReference type="EMBL" id="GLI59225.1"/>
    </source>
</evidence>
<feature type="compositionally biased region" description="Polar residues" evidence="1">
    <location>
        <begin position="193"/>
        <end position="203"/>
    </location>
</feature>
<protein>
    <submittedName>
        <fullName evidence="2">Uncharacterized protein</fullName>
    </submittedName>
</protein>
<gene>
    <name evidence="2" type="ORF">VaNZ11_001068</name>
</gene>
<feature type="region of interest" description="Disordered" evidence="1">
    <location>
        <begin position="190"/>
        <end position="251"/>
    </location>
</feature>
<feature type="non-terminal residue" evidence="2">
    <location>
        <position position="358"/>
    </location>
</feature>
<proteinExistence type="predicted"/>
<reference evidence="2 3" key="1">
    <citation type="journal article" date="2023" name="IScience">
        <title>Expanded male sex-determining region conserved during the evolution of homothallism in the green alga Volvox.</title>
        <authorList>
            <person name="Yamamoto K."/>
            <person name="Matsuzaki R."/>
            <person name="Mahakham W."/>
            <person name="Heman W."/>
            <person name="Sekimoto H."/>
            <person name="Kawachi M."/>
            <person name="Minakuchi Y."/>
            <person name="Toyoda A."/>
            <person name="Nozaki H."/>
        </authorList>
    </citation>
    <scope>NUCLEOTIDE SEQUENCE [LARGE SCALE GENOMIC DNA]</scope>
    <source>
        <strain evidence="2 3">NIES-4468</strain>
    </source>
</reference>
<sequence length="358" mass="37343">MQPEVNLAAEAVTERAILNNGSLAQSHPSEKIARCSTCTTPHSVANAIQPYPPSSETDGRLAQLRQVNDQPCIRGSQLTSNHPPNQIISGAPALVPYGPVTLTMMALLRCRGDAMNTRSNKTSVTDQRAIIHDCTTWRNEEPEVVEAVTGAPFGATQLASTRCCCTSTGPGSSAFQTITLETQTADLLPPSLMNKSQHSQQDYSPHATLKSHHPESPSITTAVNAAVRDPKPPQMDAAPTNDLRTNTPNGPSIPVNVIEVIDLPYAARQGVTTGCSGDGTTMKPYGGLTTPPEGLDVFAAAPAAPGGAIEGELEQQQGSGLGVAMAPDGPCSVQGDPPVPLLPWGMNVTAAPLPRAGD</sequence>
<dbReference type="EMBL" id="BSDZ01000004">
    <property type="protein sequence ID" value="GLI59225.1"/>
    <property type="molecule type" value="Genomic_DNA"/>
</dbReference>
<comment type="caution">
    <text evidence="2">The sequence shown here is derived from an EMBL/GenBank/DDBJ whole genome shotgun (WGS) entry which is preliminary data.</text>
</comment>
<evidence type="ECO:0000256" key="1">
    <source>
        <dbReference type="SAM" id="MobiDB-lite"/>
    </source>
</evidence>
<keyword evidence="3" id="KW-1185">Reference proteome</keyword>
<dbReference type="Proteomes" id="UP001165090">
    <property type="component" value="Unassembled WGS sequence"/>
</dbReference>
<evidence type="ECO:0000313" key="3">
    <source>
        <dbReference type="Proteomes" id="UP001165090"/>
    </source>
</evidence>